<proteinExistence type="predicted"/>
<gene>
    <name evidence="2" type="ordered locus">Dtox_1105</name>
</gene>
<keyword evidence="1" id="KW-0175">Coiled coil</keyword>
<feature type="coiled-coil region" evidence="1">
    <location>
        <begin position="163"/>
        <end position="194"/>
    </location>
</feature>
<dbReference type="KEGG" id="dae:Dtox_1105"/>
<evidence type="ECO:0000256" key="1">
    <source>
        <dbReference type="SAM" id="Coils"/>
    </source>
</evidence>
<evidence type="ECO:0000313" key="2">
    <source>
        <dbReference type="EMBL" id="ACV61991.1"/>
    </source>
</evidence>
<organism evidence="2 3">
    <name type="scientific">Desulfofarcimen acetoxidans (strain ATCC 49208 / DSM 771 / KCTC 5769 / VKM B-1644 / 5575)</name>
    <name type="common">Desulfotomaculum acetoxidans</name>
    <dbReference type="NCBI Taxonomy" id="485916"/>
    <lineage>
        <taxon>Bacteria</taxon>
        <taxon>Bacillati</taxon>
        <taxon>Bacillota</taxon>
        <taxon>Clostridia</taxon>
        <taxon>Eubacteriales</taxon>
        <taxon>Peptococcaceae</taxon>
        <taxon>Desulfofarcimen</taxon>
    </lineage>
</organism>
<sequence length="207" mass="23265">MLKKLIKLTGVSLLLILIGIGVYLGLSVVSSPQREGLNYLLPVATKEKSVINADSLLRKETIYLCGDIDITYQGMAPESMWGKRMSDLINEYPAEQGWIIDSSTKPIIVLSRRVEGFCPAHSAFRHFGVVNNKLAVYAGPLGYNQKYLRTEESLDFEKLPIALREALQQAAAFREQTREEQEQLCKQLEFKDEQALNAALENIDENS</sequence>
<dbReference type="Proteomes" id="UP000002217">
    <property type="component" value="Chromosome"/>
</dbReference>
<dbReference type="eggNOG" id="ENOG5032VSP">
    <property type="taxonomic scope" value="Bacteria"/>
</dbReference>
<reference evidence="2 3" key="1">
    <citation type="journal article" date="2009" name="Stand. Genomic Sci.">
        <title>Complete genome sequence of Desulfotomaculum acetoxidans type strain (5575).</title>
        <authorList>
            <person name="Spring S."/>
            <person name="Lapidus A."/>
            <person name="Schroder M."/>
            <person name="Gleim D."/>
            <person name="Sims D."/>
            <person name="Meincke L."/>
            <person name="Glavina Del Rio T."/>
            <person name="Tice H."/>
            <person name="Copeland A."/>
            <person name="Cheng J.F."/>
            <person name="Lucas S."/>
            <person name="Chen F."/>
            <person name="Nolan M."/>
            <person name="Bruce D."/>
            <person name="Goodwin L."/>
            <person name="Pitluck S."/>
            <person name="Ivanova N."/>
            <person name="Mavromatis K."/>
            <person name="Mikhailova N."/>
            <person name="Pati A."/>
            <person name="Chen A."/>
            <person name="Palaniappan K."/>
            <person name="Land M."/>
            <person name="Hauser L."/>
            <person name="Chang Y.J."/>
            <person name="Jeffries C.D."/>
            <person name="Chain P."/>
            <person name="Saunders E."/>
            <person name="Brettin T."/>
            <person name="Detter J.C."/>
            <person name="Goker M."/>
            <person name="Bristow J."/>
            <person name="Eisen J.A."/>
            <person name="Markowitz V."/>
            <person name="Hugenholtz P."/>
            <person name="Kyrpides N.C."/>
            <person name="Klenk H.P."/>
            <person name="Han C."/>
        </authorList>
    </citation>
    <scope>NUCLEOTIDE SEQUENCE [LARGE SCALE GENOMIC DNA]</scope>
    <source>
        <strain evidence="3">ATCC 49208 / DSM 771 / VKM B-1644</strain>
    </source>
</reference>
<name>C8W4C3_DESAS</name>
<dbReference type="RefSeq" id="WP_015756706.1">
    <property type="nucleotide sequence ID" value="NC_013216.1"/>
</dbReference>
<dbReference type="OrthoDB" id="2081260at2"/>
<dbReference type="HOGENOM" id="CLU_114138_0_0_9"/>
<protein>
    <recommendedName>
        <fullName evidence="4">Bypass of forespore C C-terminal domain-containing protein</fullName>
    </recommendedName>
</protein>
<accession>C8W4C3</accession>
<keyword evidence="3" id="KW-1185">Reference proteome</keyword>
<evidence type="ECO:0008006" key="4">
    <source>
        <dbReference type="Google" id="ProtNLM"/>
    </source>
</evidence>
<evidence type="ECO:0000313" key="3">
    <source>
        <dbReference type="Proteomes" id="UP000002217"/>
    </source>
</evidence>
<dbReference type="AlphaFoldDB" id="C8W4C3"/>
<dbReference type="STRING" id="485916.Dtox_1105"/>
<dbReference type="EMBL" id="CP001720">
    <property type="protein sequence ID" value="ACV61991.1"/>
    <property type="molecule type" value="Genomic_DNA"/>
</dbReference>